<dbReference type="SMART" id="SM00324">
    <property type="entry name" value="RhoGAP"/>
    <property type="match status" value="1"/>
</dbReference>
<dbReference type="PROSITE" id="PS50238">
    <property type="entry name" value="RHOGAP"/>
    <property type="match status" value="1"/>
</dbReference>
<feature type="compositionally biased region" description="Polar residues" evidence="1">
    <location>
        <begin position="571"/>
        <end position="590"/>
    </location>
</feature>
<comment type="caution">
    <text evidence="3">The sequence shown here is derived from an EMBL/GenBank/DDBJ whole genome shotgun (WGS) entry which is preliminary data.</text>
</comment>
<dbReference type="Proteomes" id="UP000230066">
    <property type="component" value="Unassembled WGS sequence"/>
</dbReference>
<keyword evidence="4" id="KW-1185">Reference proteome</keyword>
<feature type="compositionally biased region" description="Basic residues" evidence="1">
    <location>
        <begin position="142"/>
        <end position="153"/>
    </location>
</feature>
<protein>
    <submittedName>
        <fullName evidence="3">RalA-binding protein 1</fullName>
    </submittedName>
</protein>
<organism evidence="3 4">
    <name type="scientific">Fasciola hepatica</name>
    <name type="common">Liver fluke</name>
    <dbReference type="NCBI Taxonomy" id="6192"/>
    <lineage>
        <taxon>Eukaryota</taxon>
        <taxon>Metazoa</taxon>
        <taxon>Spiralia</taxon>
        <taxon>Lophotrochozoa</taxon>
        <taxon>Platyhelminthes</taxon>
        <taxon>Trematoda</taxon>
        <taxon>Digenea</taxon>
        <taxon>Plagiorchiida</taxon>
        <taxon>Echinostomata</taxon>
        <taxon>Echinostomatoidea</taxon>
        <taxon>Fasciolidae</taxon>
        <taxon>Fasciola</taxon>
    </lineage>
</organism>
<feature type="compositionally biased region" description="Pro residues" evidence="1">
    <location>
        <begin position="790"/>
        <end position="802"/>
    </location>
</feature>
<feature type="compositionally biased region" description="Low complexity" evidence="1">
    <location>
        <begin position="270"/>
        <end position="280"/>
    </location>
</feature>
<feature type="compositionally biased region" description="Acidic residues" evidence="1">
    <location>
        <begin position="1129"/>
        <end position="1148"/>
    </location>
</feature>
<feature type="domain" description="Rho-GAP" evidence="2">
    <location>
        <begin position="177"/>
        <end position="438"/>
    </location>
</feature>
<dbReference type="SUPFAM" id="SSF48350">
    <property type="entry name" value="GTPase activation domain, GAP"/>
    <property type="match status" value="1"/>
</dbReference>
<dbReference type="EMBL" id="JXXN02001351">
    <property type="protein sequence ID" value="THD24967.1"/>
    <property type="molecule type" value="Genomic_DNA"/>
</dbReference>
<proteinExistence type="predicted"/>
<evidence type="ECO:0000259" key="2">
    <source>
        <dbReference type="PROSITE" id="PS50238"/>
    </source>
</evidence>
<sequence length="1213" mass="132707">MEEPRLRLNAAVAEGPRNHPAPESPSAPVTASSLVSQPAPRTEPEVDPPNPDRSGLAVRLVRKTKTNFLLSTTKKSRKPKVPVLYDGAAAPPASVRHGSHYHEKVISGKTDVDEKENRKREHTKSRDNPEAEKSRKETSSKPKTRSSLRKKKSERSSKGTVISGSNKSLPSKPVFGVRLSVACERSPSHDGVPLPAFFRHCIDYVEQYGLSSEGIYRVPGVNSQIQSLVLALDRGDDFLQIPPTSPTYYQSLEAVKHLTGSRVPQGLVESVSKSKSQSHSGHPEHISRGSAPSPKRNRSIAADGRPPASFTAQPQPPHDLSVICSVIKYFLRSLPEPVLTTNLGTVMESLPADNRTMYEALARLVHQQLPRSHRYLLAWLLQHMVHIIDRAGENLMTQANIIIVLSPCLGISHRLLSILLGPPLPNVHIDLNRIDPSLPQTDPEHAGVDPSTWHWLFPHPVYLLRPYRPPLRPGPDLELPETNEELELELHKQESLLYHLHEEIGRGDTSAEKEAFLWEVQRLVTEIRRRKQLVDPDAIRAELSRQQAQLDRLHRAIAQNSTETGVDCTALASQTDGSQPTSGTSGSDSAPTHRRRLVGSAKSRAEPVSLYSDELWEVQRQVTMLKRRLKQQEKLAGSSHFTSGPVGTTVIPKAAVGPDVVVKPVGGVPLVIPTLSELDEEEVLNLTLRKLPLDVPPSDIPPESTFPVSSSTPPLCSPSTCSTTTAVTTTISVPATIDVVPQQDNGPSVDRPSEPVTITPAETDGPTAALVEEISMSGPGDFPVVSDSPPLTPPPPPPPSSVPPQLTSKCDLQEKPASESRSVLNSQLVAETPSVPLREIGVSPAVELEHRFDSPVTTNCVSSLPTDASVTFVAVCPDSVSHKATPVGGQTQTAKSESIGRSLLYQIAMYEARKLELNAIQADLRARIRSEQAEICQIRSRIGHLLETGGSRVRRLYESEFASVARYMNPNAVINVPGSLDQSCRWLARSWTRIADLLNSDTGGHLSDEREACLMDDDSDESNESSSDLSGDERIKPQLFPDSTAIDSTRERLGSISRKTDSVSYVLLIDQDENGYIGGNRPSGADDQTGPEDRFMDVSSGIKLVDGESVHHTATQLNETEDAGIGVNNDDDGEEDEDDDDDDEDEEDEVELARTLYQLTLDNARLVQLNARYLEGIQAERNRCAELKVLLKMRTIRSSTASFQVKETFTSVG</sequence>
<dbReference type="GO" id="GO:0005096">
    <property type="term" value="F:GTPase activator activity"/>
    <property type="evidence" value="ECO:0007669"/>
    <property type="project" value="InterPro"/>
</dbReference>
<feature type="region of interest" description="Disordered" evidence="1">
    <location>
        <begin position="267"/>
        <end position="314"/>
    </location>
</feature>
<feature type="region of interest" description="Disordered" evidence="1">
    <location>
        <begin position="1073"/>
        <end position="1095"/>
    </location>
</feature>
<dbReference type="Gene3D" id="1.10.555.10">
    <property type="entry name" value="Rho GTPase activation protein"/>
    <property type="match status" value="1"/>
</dbReference>
<feature type="region of interest" description="Disordered" evidence="1">
    <location>
        <begin position="1016"/>
        <end position="1047"/>
    </location>
</feature>
<feature type="region of interest" description="Disordered" evidence="1">
    <location>
        <begin position="1114"/>
        <end position="1148"/>
    </location>
</feature>
<evidence type="ECO:0000313" key="4">
    <source>
        <dbReference type="Proteomes" id="UP000230066"/>
    </source>
</evidence>
<reference evidence="3" key="1">
    <citation type="submission" date="2019-03" db="EMBL/GenBank/DDBJ databases">
        <title>Improved annotation for the trematode Fasciola hepatica.</title>
        <authorList>
            <person name="Choi Y.-J."/>
            <person name="Martin J."/>
            <person name="Mitreva M."/>
        </authorList>
    </citation>
    <scope>NUCLEOTIDE SEQUENCE [LARGE SCALE GENOMIC DNA]</scope>
</reference>
<dbReference type="InterPro" id="IPR000198">
    <property type="entry name" value="RhoGAP_dom"/>
</dbReference>
<dbReference type="Gene3D" id="1.20.58.90">
    <property type="match status" value="2"/>
</dbReference>
<feature type="compositionally biased region" description="Polar residues" evidence="1">
    <location>
        <begin position="27"/>
        <end position="36"/>
    </location>
</feature>
<name>A0A4E0RV04_FASHE</name>
<gene>
    <name evidence="3" type="ORF">D915_004293</name>
</gene>
<dbReference type="Pfam" id="PF00620">
    <property type="entry name" value="RhoGAP"/>
    <property type="match status" value="2"/>
</dbReference>
<dbReference type="AlphaFoldDB" id="A0A4E0RV04"/>
<dbReference type="GO" id="GO:0031267">
    <property type="term" value="F:small GTPase binding"/>
    <property type="evidence" value="ECO:0007669"/>
    <property type="project" value="InterPro"/>
</dbReference>
<dbReference type="InterPro" id="IPR008936">
    <property type="entry name" value="Rho_GTPase_activation_prot"/>
</dbReference>
<evidence type="ECO:0000313" key="3">
    <source>
        <dbReference type="EMBL" id="THD24967.1"/>
    </source>
</evidence>
<dbReference type="PANTHER" id="PTHR12783:SF5">
    <property type="entry name" value="RALA-BINDING PROTEIN 1"/>
    <property type="match status" value="1"/>
</dbReference>
<dbReference type="PANTHER" id="PTHR12783">
    <property type="entry name" value="RALA BINDING PROTEIN 1 RALBP1"/>
    <property type="match status" value="1"/>
</dbReference>
<accession>A0A4E0RV04</accession>
<dbReference type="InterPro" id="IPR039767">
    <property type="entry name" value="RALBP1"/>
</dbReference>
<dbReference type="GO" id="GO:0007264">
    <property type="term" value="P:small GTPase-mediated signal transduction"/>
    <property type="evidence" value="ECO:0007669"/>
    <property type="project" value="InterPro"/>
</dbReference>
<feature type="compositionally biased region" description="Basic and acidic residues" evidence="1">
    <location>
        <begin position="100"/>
        <end position="140"/>
    </location>
</feature>
<evidence type="ECO:0000256" key="1">
    <source>
        <dbReference type="SAM" id="MobiDB-lite"/>
    </source>
</evidence>
<feature type="region of interest" description="Disordered" evidence="1">
    <location>
        <begin position="739"/>
        <end position="824"/>
    </location>
</feature>
<feature type="region of interest" description="Disordered" evidence="1">
    <location>
        <begin position="1"/>
        <end position="167"/>
    </location>
</feature>
<feature type="region of interest" description="Disordered" evidence="1">
    <location>
        <begin position="571"/>
        <end position="603"/>
    </location>
</feature>